<dbReference type="OrthoDB" id="136763at2157"/>
<evidence type="ECO:0000313" key="3">
    <source>
        <dbReference type="Proteomes" id="UP000002457"/>
    </source>
</evidence>
<evidence type="ECO:0000256" key="1">
    <source>
        <dbReference type="SAM" id="Phobius"/>
    </source>
</evidence>
<protein>
    <recommendedName>
        <fullName evidence="4">Substrate-specific component TrpP of tryptophan ECF transporter</fullName>
    </recommendedName>
</protein>
<organism evidence="2 3">
    <name type="scientific">Methanosphaerula palustris (strain ATCC BAA-1556 / DSM 19958 / E1-9c)</name>
    <dbReference type="NCBI Taxonomy" id="521011"/>
    <lineage>
        <taxon>Archaea</taxon>
        <taxon>Methanobacteriati</taxon>
        <taxon>Methanobacteriota</taxon>
        <taxon>Stenosarchaea group</taxon>
        <taxon>Methanomicrobia</taxon>
        <taxon>Methanomicrobiales</taxon>
        <taxon>Methanoregulaceae</taxon>
        <taxon>Methanosphaerula</taxon>
    </lineage>
</organism>
<feature type="transmembrane region" description="Helical" evidence="1">
    <location>
        <begin position="30"/>
        <end position="47"/>
    </location>
</feature>
<dbReference type="EMBL" id="CP001338">
    <property type="protein sequence ID" value="ACL17003.1"/>
    <property type="molecule type" value="Genomic_DNA"/>
</dbReference>
<keyword evidence="1" id="KW-0472">Membrane</keyword>
<proteinExistence type="predicted"/>
<dbReference type="Proteomes" id="UP000002457">
    <property type="component" value="Chromosome"/>
</dbReference>
<feature type="transmembrane region" description="Helical" evidence="1">
    <location>
        <begin position="106"/>
        <end position="126"/>
    </location>
</feature>
<dbReference type="KEGG" id="mpl:Mpal_1695"/>
<evidence type="ECO:0000313" key="2">
    <source>
        <dbReference type="EMBL" id="ACL17003.1"/>
    </source>
</evidence>
<feature type="transmembrane region" description="Helical" evidence="1">
    <location>
        <begin position="54"/>
        <end position="72"/>
    </location>
</feature>
<evidence type="ECO:0008006" key="4">
    <source>
        <dbReference type="Google" id="ProtNLM"/>
    </source>
</evidence>
<dbReference type="GeneID" id="7271258"/>
<accession>B8GJG2</accession>
<sequence length="174" mass="18210">MKSRDIAIAGILLAIGAIVRYLSLIIPGPIVANLVIAFYCLAVILILPTVTEALGIGLVAGIISALISHSIFPPGNLISEPIGALVCLGLYRVLKSRPSFGPGLTTFLATIASGLTFVIISMVMMAPKILSTYATLGAYIVVIVPIVTLAALANAIIVQLLYFPSARIVLRGRE</sequence>
<feature type="transmembrane region" description="Helical" evidence="1">
    <location>
        <begin position="138"/>
        <end position="163"/>
    </location>
</feature>
<dbReference type="RefSeq" id="WP_012618322.1">
    <property type="nucleotide sequence ID" value="NC_011832.1"/>
</dbReference>
<feature type="transmembrane region" description="Helical" evidence="1">
    <location>
        <begin position="7"/>
        <end position="24"/>
    </location>
</feature>
<keyword evidence="1" id="KW-1133">Transmembrane helix</keyword>
<dbReference type="STRING" id="521011.Mpal_1695"/>
<feature type="transmembrane region" description="Helical" evidence="1">
    <location>
        <begin position="78"/>
        <end position="94"/>
    </location>
</feature>
<name>B8GJG2_METPE</name>
<dbReference type="HOGENOM" id="CLU_094090_1_0_2"/>
<gene>
    <name evidence="2" type="ordered locus">Mpal_1695</name>
</gene>
<keyword evidence="3" id="KW-1185">Reference proteome</keyword>
<dbReference type="AlphaFoldDB" id="B8GJG2"/>
<keyword evidence="1" id="KW-0812">Transmembrane</keyword>
<reference evidence="2 3" key="1">
    <citation type="journal article" date="2015" name="Genome Announc.">
        <title>Complete Genome Sequence of Methanosphaerula palustris E1-9CT, a Hydrogenotrophic Methanogen Isolated from a Minerotrophic Fen Peatland.</title>
        <authorList>
            <person name="Cadillo-Quiroz H."/>
            <person name="Browne P."/>
            <person name="Kyrpides N."/>
            <person name="Woyke T."/>
            <person name="Goodwin L."/>
            <person name="Detter C."/>
            <person name="Yavitt J.B."/>
            <person name="Zinder S.H."/>
        </authorList>
    </citation>
    <scope>NUCLEOTIDE SEQUENCE [LARGE SCALE GENOMIC DNA]</scope>
    <source>
        <strain evidence="3">ATCC BAA-1556 / DSM 19958 / E1-9c</strain>
    </source>
</reference>
<dbReference type="eggNOG" id="arCOG05180">
    <property type="taxonomic scope" value="Archaea"/>
</dbReference>